<evidence type="ECO:0008006" key="3">
    <source>
        <dbReference type="Google" id="ProtNLM"/>
    </source>
</evidence>
<dbReference type="RefSeq" id="WP_084394576.1">
    <property type="nucleotide sequence ID" value="NZ_BMKF01000001.1"/>
</dbReference>
<protein>
    <recommendedName>
        <fullName evidence="3">Lipocalin-like domain-containing protein</fullName>
    </recommendedName>
</protein>
<accession>A0ABQ1JFW5</accession>
<sequence>MRLALLALLPVMLAACGNERIDPEARMPTPYPEDSEPGETVTPVSNEFAVTSTEASEIEGEWTATRIGGNETLVFTSATGEQIAGVGCQDRGSDAANGVMFHRFMAFEDVGDSISVYTSAGSKSYGPAGDNPVTITVGEDDPFAVMLASARGDIRIVTDSGDVTVIPTSDEVRALVSDCRGAFVYTSPADEEETEEE</sequence>
<organism evidence="1 2">
    <name type="scientific">Henriciella pelagia</name>
    <dbReference type="NCBI Taxonomy" id="1977912"/>
    <lineage>
        <taxon>Bacteria</taxon>
        <taxon>Pseudomonadati</taxon>
        <taxon>Pseudomonadota</taxon>
        <taxon>Alphaproteobacteria</taxon>
        <taxon>Hyphomonadales</taxon>
        <taxon>Hyphomonadaceae</taxon>
        <taxon>Henriciella</taxon>
    </lineage>
</organism>
<proteinExistence type="predicted"/>
<name>A0ABQ1JFW5_9PROT</name>
<dbReference type="PROSITE" id="PS51257">
    <property type="entry name" value="PROKAR_LIPOPROTEIN"/>
    <property type="match status" value="1"/>
</dbReference>
<dbReference type="Proteomes" id="UP000628854">
    <property type="component" value="Unassembled WGS sequence"/>
</dbReference>
<reference evidence="2" key="1">
    <citation type="journal article" date="2019" name="Int. J. Syst. Evol. Microbiol.">
        <title>The Global Catalogue of Microorganisms (GCM) 10K type strain sequencing project: providing services to taxonomists for standard genome sequencing and annotation.</title>
        <authorList>
            <consortium name="The Broad Institute Genomics Platform"/>
            <consortium name="The Broad Institute Genome Sequencing Center for Infectious Disease"/>
            <person name="Wu L."/>
            <person name="Ma J."/>
        </authorList>
    </citation>
    <scope>NUCLEOTIDE SEQUENCE [LARGE SCALE GENOMIC DNA]</scope>
    <source>
        <strain evidence="2">CGMCC 1.15928</strain>
    </source>
</reference>
<keyword evidence="2" id="KW-1185">Reference proteome</keyword>
<evidence type="ECO:0000313" key="1">
    <source>
        <dbReference type="EMBL" id="GGB66206.1"/>
    </source>
</evidence>
<gene>
    <name evidence="1" type="ORF">GCM10011503_13750</name>
</gene>
<comment type="caution">
    <text evidence="1">The sequence shown here is derived from an EMBL/GenBank/DDBJ whole genome shotgun (WGS) entry which is preliminary data.</text>
</comment>
<dbReference type="EMBL" id="BMKF01000001">
    <property type="protein sequence ID" value="GGB66206.1"/>
    <property type="molecule type" value="Genomic_DNA"/>
</dbReference>
<evidence type="ECO:0000313" key="2">
    <source>
        <dbReference type="Proteomes" id="UP000628854"/>
    </source>
</evidence>